<proteinExistence type="predicted"/>
<sequence precursor="true">MIRIVCKLSVLCGALACAAYVGWLALDGEQYKAATYIDVQIAGMNAHVLWASGGTVGRSEANASPCIVLLHDASEDLRHEKNYAMAIELAALIHDATDRKATVLTPRCPDLSTWDSQELAGLLTDFSARDTVNPLRVHLIGDGMGAFAAWDLAASSPEKFATVTTFGGFPTRPIDRMPPAWLSQTRLWHFDSTVDRRGLKQAISANHYSYAVWDQAFAQGDIVRTTRLDHSFLRSAKRKAAALQRSGALAWTMRSESRLAYKVAWDNGMPEEGSVCTGNIVRSGMDGDQVMGQVRVHLPKDYKWTIEKFENTLLLYIRDFESDSGLLADGTLAAYDGKSPSCIVVEMDVRLFTENGFSITSACDLLDRMFVVNPERIFGIARGVLTRLLWKQATEDPDIFAGLILEDYQPPLEFEHDAHRLYTLPKLFVRPSQRAAAAIKYMKNVASYVAPNGVLPSPASIEPSDSEVDLNQSILGWMAVQVNNRRNIERDAWPTNVPNLATMASPVTAARFERHLVDRVPLQKVGIDEYWLYSPCFSSVESPRLVLWLHGHGDAELKLHSGALKYIDYAFDGPSGQEIRKSFICAPQCPDGEAWYSWDGGSETERKADVLESVDRLVRELKSHHGIRSRDVHLVGISSGADAGWELLRRFGEDYGGAVLCGSRTNCKIHPDAFAGKRLWVCNSMWDPYGTKFPRSNAIAARNAGAEVVLTEIASTSHFCWAEALLDSTSLLWVLK</sequence>
<accession>A0A518K265</accession>
<dbReference type="KEGG" id="bmei:Spa11_00720"/>
<dbReference type="Proteomes" id="UP000316426">
    <property type="component" value="Chromosome"/>
</dbReference>
<evidence type="ECO:0000256" key="1">
    <source>
        <dbReference type="ARBA" id="ARBA00022729"/>
    </source>
</evidence>
<keyword evidence="1 2" id="KW-0732">Signal</keyword>
<gene>
    <name evidence="3" type="ORF">Spa11_00720</name>
</gene>
<reference evidence="3 4" key="1">
    <citation type="submission" date="2019-02" db="EMBL/GenBank/DDBJ databases">
        <title>Deep-cultivation of Planctomycetes and their phenomic and genomic characterization uncovers novel biology.</title>
        <authorList>
            <person name="Wiegand S."/>
            <person name="Jogler M."/>
            <person name="Boedeker C."/>
            <person name="Pinto D."/>
            <person name="Vollmers J."/>
            <person name="Rivas-Marin E."/>
            <person name="Kohn T."/>
            <person name="Peeters S.H."/>
            <person name="Heuer A."/>
            <person name="Rast P."/>
            <person name="Oberbeckmann S."/>
            <person name="Bunk B."/>
            <person name="Jeske O."/>
            <person name="Meyerdierks A."/>
            <person name="Storesund J.E."/>
            <person name="Kallscheuer N."/>
            <person name="Luecker S."/>
            <person name="Lage O.M."/>
            <person name="Pohl T."/>
            <person name="Merkel B.J."/>
            <person name="Hornburger P."/>
            <person name="Mueller R.-W."/>
            <person name="Bruemmer F."/>
            <person name="Labrenz M."/>
            <person name="Spormann A.M."/>
            <person name="Op den Camp H."/>
            <person name="Overmann J."/>
            <person name="Amann R."/>
            <person name="Jetten M.S.M."/>
            <person name="Mascher T."/>
            <person name="Medema M.H."/>
            <person name="Devos D.P."/>
            <person name="Kaster A.-K."/>
            <person name="Ovreas L."/>
            <person name="Rohde M."/>
            <person name="Galperin M.Y."/>
            <person name="Jogler C."/>
        </authorList>
    </citation>
    <scope>NUCLEOTIDE SEQUENCE [LARGE SCALE GENOMIC DNA]</scope>
    <source>
        <strain evidence="3 4">Spa11</strain>
    </source>
</reference>
<protein>
    <submittedName>
        <fullName evidence="3">Alpha/beta hydrolase family protein</fullName>
    </submittedName>
</protein>
<evidence type="ECO:0000313" key="4">
    <source>
        <dbReference type="Proteomes" id="UP000316426"/>
    </source>
</evidence>
<evidence type="ECO:0000313" key="3">
    <source>
        <dbReference type="EMBL" id="QDV71903.1"/>
    </source>
</evidence>
<dbReference type="GO" id="GO:0016787">
    <property type="term" value="F:hydrolase activity"/>
    <property type="evidence" value="ECO:0007669"/>
    <property type="project" value="UniProtKB-KW"/>
</dbReference>
<evidence type="ECO:0000256" key="2">
    <source>
        <dbReference type="SAM" id="SignalP"/>
    </source>
</evidence>
<dbReference type="PANTHER" id="PTHR43037">
    <property type="entry name" value="UNNAMED PRODUCT-RELATED"/>
    <property type="match status" value="1"/>
</dbReference>
<feature type="signal peptide" evidence="2">
    <location>
        <begin position="1"/>
        <end position="18"/>
    </location>
</feature>
<feature type="chain" id="PRO_5022052207" evidence="2">
    <location>
        <begin position="19"/>
        <end position="736"/>
    </location>
</feature>
<dbReference type="EMBL" id="CP036349">
    <property type="protein sequence ID" value="QDV71903.1"/>
    <property type="molecule type" value="Genomic_DNA"/>
</dbReference>
<keyword evidence="4" id="KW-1185">Reference proteome</keyword>
<dbReference type="InterPro" id="IPR029058">
    <property type="entry name" value="AB_hydrolase_fold"/>
</dbReference>
<dbReference type="PANTHER" id="PTHR43037:SF1">
    <property type="entry name" value="BLL1128 PROTEIN"/>
    <property type="match status" value="1"/>
</dbReference>
<keyword evidence="3" id="KW-0378">Hydrolase</keyword>
<organism evidence="3 4">
    <name type="scientific">Botrimarina mediterranea</name>
    <dbReference type="NCBI Taxonomy" id="2528022"/>
    <lineage>
        <taxon>Bacteria</taxon>
        <taxon>Pseudomonadati</taxon>
        <taxon>Planctomycetota</taxon>
        <taxon>Planctomycetia</taxon>
        <taxon>Pirellulales</taxon>
        <taxon>Lacipirellulaceae</taxon>
        <taxon>Botrimarina</taxon>
    </lineage>
</organism>
<dbReference type="AlphaFoldDB" id="A0A518K265"/>
<name>A0A518K265_9BACT</name>
<dbReference type="SUPFAM" id="SSF53474">
    <property type="entry name" value="alpha/beta-Hydrolases"/>
    <property type="match status" value="2"/>
</dbReference>
<dbReference type="Gene3D" id="3.40.50.1820">
    <property type="entry name" value="alpha/beta hydrolase"/>
    <property type="match status" value="2"/>
</dbReference>
<dbReference type="InterPro" id="IPR050955">
    <property type="entry name" value="Plant_Biomass_Hydrol_Est"/>
</dbReference>